<evidence type="ECO:0000313" key="7">
    <source>
        <dbReference type="Proteomes" id="UP001200430"/>
    </source>
</evidence>
<name>A0ABS9EJ64_9BACT</name>
<dbReference type="InterPro" id="IPR003593">
    <property type="entry name" value="AAA+_ATPase"/>
</dbReference>
<keyword evidence="1" id="KW-0813">Transport</keyword>
<dbReference type="Proteomes" id="UP001200430">
    <property type="component" value="Unassembled WGS sequence"/>
</dbReference>
<dbReference type="GO" id="GO:0005524">
    <property type="term" value="F:ATP binding"/>
    <property type="evidence" value="ECO:0007669"/>
    <property type="project" value="UniProtKB-KW"/>
</dbReference>
<dbReference type="SUPFAM" id="SSF52540">
    <property type="entry name" value="P-loop containing nucleoside triphosphate hydrolases"/>
    <property type="match status" value="1"/>
</dbReference>
<accession>A0ABS9EJ64</accession>
<sequence>MKDPILQSIGLAVGYKNRIVVSGMDFSLFRGEVVSLLGPNGSGKSTALRTLLGLQPSLDGVVLLDGAPLESYSPLKRARIVGAALSDRPRPWGMTALELVEQGRFSRDRDEDRCVRAMEDMGAMELAGRQLTELSDGELQRVHVARALAQDPSLLILDEPTSFLDQPRRVEVLRRLRRLATERDISVLLSLHDLDLALSQSDRCLLIVDGVISVGSPEDLVLRGAFGDAYGQPRDWDPLERPEPDYPDTSITVELSCPDHLSCWVLRGLRRGGFALGSSCRRLNVSVDDGDILFRVDNEGTISEHGGLDSVIDALSGDRESPRCPR</sequence>
<evidence type="ECO:0000259" key="5">
    <source>
        <dbReference type="PROSITE" id="PS50893"/>
    </source>
</evidence>
<evidence type="ECO:0000256" key="1">
    <source>
        <dbReference type="ARBA" id="ARBA00022448"/>
    </source>
</evidence>
<evidence type="ECO:0000256" key="3">
    <source>
        <dbReference type="ARBA" id="ARBA00022840"/>
    </source>
</evidence>
<dbReference type="Pfam" id="PF00005">
    <property type="entry name" value="ABC_tran"/>
    <property type="match status" value="1"/>
</dbReference>
<proteinExistence type="predicted"/>
<organism evidence="6 7">
    <name type="scientific">Dethiosulfovibrio marinus</name>
    <dbReference type="NCBI Taxonomy" id="133532"/>
    <lineage>
        <taxon>Bacteria</taxon>
        <taxon>Thermotogati</taxon>
        <taxon>Synergistota</taxon>
        <taxon>Synergistia</taxon>
        <taxon>Synergistales</taxon>
        <taxon>Dethiosulfovibrionaceae</taxon>
        <taxon>Dethiosulfovibrio</taxon>
    </lineage>
</organism>
<feature type="domain" description="ABC transporter" evidence="5">
    <location>
        <begin position="6"/>
        <end position="234"/>
    </location>
</feature>
<dbReference type="PANTHER" id="PTHR42794:SF1">
    <property type="entry name" value="HEMIN IMPORT ATP-BINDING PROTEIN HMUV"/>
    <property type="match status" value="1"/>
</dbReference>
<evidence type="ECO:0000256" key="4">
    <source>
        <dbReference type="ARBA" id="ARBA00022967"/>
    </source>
</evidence>
<dbReference type="Gene3D" id="3.40.50.300">
    <property type="entry name" value="P-loop containing nucleotide triphosphate hydrolases"/>
    <property type="match status" value="1"/>
</dbReference>
<comment type="caution">
    <text evidence="6">The sequence shown here is derived from an EMBL/GenBank/DDBJ whole genome shotgun (WGS) entry which is preliminary data.</text>
</comment>
<keyword evidence="2" id="KW-0547">Nucleotide-binding</keyword>
<dbReference type="CDD" id="cd03214">
    <property type="entry name" value="ABC_Iron-Siderophores_B12_Hemin"/>
    <property type="match status" value="1"/>
</dbReference>
<dbReference type="RefSeq" id="WP_236097569.1">
    <property type="nucleotide sequence ID" value="NZ_JAKGUD010000001.1"/>
</dbReference>
<dbReference type="EMBL" id="JAKGUD010000001">
    <property type="protein sequence ID" value="MCF4141238.1"/>
    <property type="molecule type" value="Genomic_DNA"/>
</dbReference>
<protein>
    <submittedName>
        <fullName evidence="6">ABC transporter ATP-binding protein</fullName>
    </submittedName>
</protein>
<reference evidence="6 7" key="1">
    <citation type="submission" date="2022-01" db="EMBL/GenBank/DDBJ databases">
        <title>Dethiosulfovibrio faecalis sp. nov., a novel proteolytic, non-sulfur-reducing bacterium isolated from a marine aquaculture solid waste bioreactor.</title>
        <authorList>
            <person name="Grabowski S."/>
            <person name="Apolinario E."/>
            <person name="Schneider N."/>
            <person name="Marshall C.W."/>
            <person name="Sowers K.R."/>
        </authorList>
    </citation>
    <scope>NUCLEOTIDE SEQUENCE [LARGE SCALE GENOMIC DNA]</scope>
    <source>
        <strain evidence="6 7">DSM 12537</strain>
    </source>
</reference>
<evidence type="ECO:0000313" key="6">
    <source>
        <dbReference type="EMBL" id="MCF4141238.1"/>
    </source>
</evidence>
<evidence type="ECO:0000256" key="2">
    <source>
        <dbReference type="ARBA" id="ARBA00022741"/>
    </source>
</evidence>
<keyword evidence="4" id="KW-1278">Translocase</keyword>
<gene>
    <name evidence="6" type="ORF">L2W38_00190</name>
</gene>
<keyword evidence="3 6" id="KW-0067">ATP-binding</keyword>
<dbReference type="SMART" id="SM00382">
    <property type="entry name" value="AAA"/>
    <property type="match status" value="1"/>
</dbReference>
<dbReference type="InterPro" id="IPR003439">
    <property type="entry name" value="ABC_transporter-like_ATP-bd"/>
</dbReference>
<dbReference type="InterPro" id="IPR027417">
    <property type="entry name" value="P-loop_NTPase"/>
</dbReference>
<dbReference type="PANTHER" id="PTHR42794">
    <property type="entry name" value="HEMIN IMPORT ATP-BINDING PROTEIN HMUV"/>
    <property type="match status" value="1"/>
</dbReference>
<keyword evidence="7" id="KW-1185">Reference proteome</keyword>
<dbReference type="PROSITE" id="PS50893">
    <property type="entry name" value="ABC_TRANSPORTER_2"/>
    <property type="match status" value="1"/>
</dbReference>